<dbReference type="RefSeq" id="WP_094095156.1">
    <property type="nucleotide sequence ID" value="NZ_BMHF01000004.1"/>
</dbReference>
<dbReference type="SFLD" id="SFLDS00005">
    <property type="entry name" value="Isoprenoid_Synthase_Type_I"/>
    <property type="match status" value="1"/>
</dbReference>
<gene>
    <name evidence="7" type="primary">hepT</name>
    <name evidence="7" type="ORF">GCM10010917_16100</name>
</gene>
<dbReference type="PANTHER" id="PTHR12001:SF69">
    <property type="entry name" value="ALL TRANS-POLYPRENYL-DIPHOSPHATE SYNTHASE PDSS1"/>
    <property type="match status" value="1"/>
</dbReference>
<dbReference type="InterPro" id="IPR008949">
    <property type="entry name" value="Isoprenoid_synthase_dom_sf"/>
</dbReference>
<dbReference type="Gene3D" id="1.10.600.10">
    <property type="entry name" value="Farnesyl Diphosphate Synthase"/>
    <property type="match status" value="1"/>
</dbReference>
<keyword evidence="3 6" id="KW-0808">Transferase</keyword>
<dbReference type="EMBL" id="BMHF01000004">
    <property type="protein sequence ID" value="GGA31754.1"/>
    <property type="molecule type" value="Genomic_DNA"/>
</dbReference>
<dbReference type="Pfam" id="PF00348">
    <property type="entry name" value="polyprenyl_synt"/>
    <property type="match status" value="1"/>
</dbReference>
<evidence type="ECO:0000313" key="8">
    <source>
        <dbReference type="Proteomes" id="UP000609323"/>
    </source>
</evidence>
<protein>
    <submittedName>
        <fullName evidence="7">Heptaprenyl diphosphate synthase component II</fullName>
    </submittedName>
</protein>
<keyword evidence="5" id="KW-0460">Magnesium</keyword>
<organism evidence="7 8">
    <name type="scientific">Paenibacillus physcomitrellae</name>
    <dbReference type="NCBI Taxonomy" id="1619311"/>
    <lineage>
        <taxon>Bacteria</taxon>
        <taxon>Bacillati</taxon>
        <taxon>Bacillota</taxon>
        <taxon>Bacilli</taxon>
        <taxon>Bacillales</taxon>
        <taxon>Paenibacillaceae</taxon>
        <taxon>Paenibacillus</taxon>
    </lineage>
</organism>
<evidence type="ECO:0000256" key="4">
    <source>
        <dbReference type="ARBA" id="ARBA00022723"/>
    </source>
</evidence>
<evidence type="ECO:0000256" key="6">
    <source>
        <dbReference type="RuleBase" id="RU004466"/>
    </source>
</evidence>
<keyword evidence="8" id="KW-1185">Reference proteome</keyword>
<proteinExistence type="inferred from homology"/>
<dbReference type="CDD" id="cd00685">
    <property type="entry name" value="Trans_IPPS_HT"/>
    <property type="match status" value="1"/>
</dbReference>
<dbReference type="InterPro" id="IPR033749">
    <property type="entry name" value="Polyprenyl_synt_CS"/>
</dbReference>
<evidence type="ECO:0000256" key="1">
    <source>
        <dbReference type="ARBA" id="ARBA00001946"/>
    </source>
</evidence>
<sequence>MKLNEALQIHLPSVDREIVNIVKHDPDVSRSSVVAEAITSLIVSGGKRLRPLMVIVGSRFGPSPDKKKIWRLAAAAEFIHAASLIHDDMLDDSPLRRGRPATHTQTGIYPAVHIGSYMSARVVELIAEYSADRKRYAFDLSSVATSKLCLGEYQQLKHAYDYDLTLEQYLEKSRNKTSLLMAACLRIGAQAAGADEAVAGKLYEFGDKLGLSFQIRDDLLDFTGTKEQLGKPAGSDLHSGQVTLPVLFALEDAELAPRIRRIGPSTPQSEVEGVIAAIKSSGSLERAEAYSVRLLEEARQIAAGLESFEAQRDLFTLLDYFGCRSR</sequence>
<dbReference type="PROSITE" id="PS00723">
    <property type="entry name" value="POLYPRENYL_SYNTHASE_1"/>
    <property type="match status" value="1"/>
</dbReference>
<name>A0ABQ1FVR3_9BACL</name>
<dbReference type="InterPro" id="IPR000092">
    <property type="entry name" value="Polyprenyl_synt"/>
</dbReference>
<keyword evidence="4" id="KW-0479">Metal-binding</keyword>
<evidence type="ECO:0000313" key="7">
    <source>
        <dbReference type="EMBL" id="GGA31754.1"/>
    </source>
</evidence>
<dbReference type="Proteomes" id="UP000609323">
    <property type="component" value="Unassembled WGS sequence"/>
</dbReference>
<evidence type="ECO:0000256" key="2">
    <source>
        <dbReference type="ARBA" id="ARBA00006706"/>
    </source>
</evidence>
<accession>A0ABQ1FVR3</accession>
<dbReference type="SUPFAM" id="SSF48576">
    <property type="entry name" value="Terpenoid synthases"/>
    <property type="match status" value="1"/>
</dbReference>
<evidence type="ECO:0000256" key="3">
    <source>
        <dbReference type="ARBA" id="ARBA00022679"/>
    </source>
</evidence>
<comment type="cofactor">
    <cofactor evidence="1">
        <name>Mg(2+)</name>
        <dbReference type="ChEBI" id="CHEBI:18420"/>
    </cofactor>
</comment>
<comment type="similarity">
    <text evidence="2 6">Belongs to the FPP/GGPP synthase family.</text>
</comment>
<dbReference type="PANTHER" id="PTHR12001">
    <property type="entry name" value="GERANYLGERANYL PYROPHOSPHATE SYNTHASE"/>
    <property type="match status" value="1"/>
</dbReference>
<dbReference type="PROSITE" id="PS00444">
    <property type="entry name" value="POLYPRENYL_SYNTHASE_2"/>
    <property type="match status" value="1"/>
</dbReference>
<evidence type="ECO:0000256" key="5">
    <source>
        <dbReference type="ARBA" id="ARBA00022842"/>
    </source>
</evidence>
<reference evidence="8" key="1">
    <citation type="journal article" date="2019" name="Int. J. Syst. Evol. Microbiol.">
        <title>The Global Catalogue of Microorganisms (GCM) 10K type strain sequencing project: providing services to taxonomists for standard genome sequencing and annotation.</title>
        <authorList>
            <consortium name="The Broad Institute Genomics Platform"/>
            <consortium name="The Broad Institute Genome Sequencing Center for Infectious Disease"/>
            <person name="Wu L."/>
            <person name="Ma J."/>
        </authorList>
    </citation>
    <scope>NUCLEOTIDE SEQUENCE [LARGE SCALE GENOMIC DNA]</scope>
    <source>
        <strain evidence="8">CGMCC 1.15044</strain>
    </source>
</reference>
<comment type="caution">
    <text evidence="7">The sequence shown here is derived from an EMBL/GenBank/DDBJ whole genome shotgun (WGS) entry which is preliminary data.</text>
</comment>